<dbReference type="SUPFAM" id="SSF48371">
    <property type="entry name" value="ARM repeat"/>
    <property type="match status" value="1"/>
</dbReference>
<proteinExistence type="predicted"/>
<evidence type="ECO:0000313" key="2">
    <source>
        <dbReference type="Proteomes" id="UP001642540"/>
    </source>
</evidence>
<organism evidence="1 2">
    <name type="scientific">Orchesella dallaii</name>
    <dbReference type="NCBI Taxonomy" id="48710"/>
    <lineage>
        <taxon>Eukaryota</taxon>
        <taxon>Metazoa</taxon>
        <taxon>Ecdysozoa</taxon>
        <taxon>Arthropoda</taxon>
        <taxon>Hexapoda</taxon>
        <taxon>Collembola</taxon>
        <taxon>Entomobryomorpha</taxon>
        <taxon>Entomobryoidea</taxon>
        <taxon>Orchesellidae</taxon>
        <taxon>Orchesellinae</taxon>
        <taxon>Orchesella</taxon>
    </lineage>
</organism>
<comment type="caution">
    <text evidence="1">The sequence shown here is derived from an EMBL/GenBank/DDBJ whole genome shotgun (WGS) entry which is preliminary data.</text>
</comment>
<dbReference type="EMBL" id="CAXLJM020000036">
    <property type="protein sequence ID" value="CAL8104914.1"/>
    <property type="molecule type" value="Genomic_DNA"/>
</dbReference>
<evidence type="ECO:0000313" key="1">
    <source>
        <dbReference type="EMBL" id="CAL8104914.1"/>
    </source>
</evidence>
<dbReference type="Proteomes" id="UP001642540">
    <property type="component" value="Unassembled WGS sequence"/>
</dbReference>
<dbReference type="InterPro" id="IPR016024">
    <property type="entry name" value="ARM-type_fold"/>
</dbReference>
<dbReference type="Gene3D" id="1.25.10.10">
    <property type="entry name" value="Leucine-rich Repeat Variant"/>
    <property type="match status" value="1"/>
</dbReference>
<keyword evidence="2" id="KW-1185">Reference proteome</keyword>
<gene>
    <name evidence="1" type="ORF">ODALV1_LOCUS11899</name>
</gene>
<protein>
    <submittedName>
        <fullName evidence="1">Uncharacterized protein</fullName>
    </submittedName>
</protein>
<reference evidence="1 2" key="1">
    <citation type="submission" date="2024-08" db="EMBL/GenBank/DDBJ databases">
        <authorList>
            <person name="Cucini C."/>
            <person name="Frati F."/>
        </authorList>
    </citation>
    <scope>NUCLEOTIDE SEQUENCE [LARGE SCALE GENOMIC DNA]</scope>
</reference>
<accession>A0ABP1QJ32</accession>
<sequence>MEMDERNRSEIIKGAGFEERLIEKFDKIDISKPENEEMLINLVYILEQVAYEDESFVEKLFPEDNAMIQKMFMLMNHQNLKVFNPAVQVFTHLIIGIDGSNQTKRVLDLGIISLFPSVLLKHGADIYSILVMLVNLATLQEGVQEITDVGLLEFVADYAKEGNSKVKRECVDLLNNMVLTGSHDDHDVMIGKGILSILDGLKRVYHGNTKV</sequence>
<dbReference type="InterPro" id="IPR011989">
    <property type="entry name" value="ARM-like"/>
</dbReference>
<name>A0ABP1QJ32_9HEXA</name>